<dbReference type="EMBL" id="JAUKPO010000037">
    <property type="protein sequence ID" value="MDO1450828.1"/>
    <property type="molecule type" value="Genomic_DNA"/>
</dbReference>
<protein>
    <recommendedName>
        <fullName evidence="4">SGNH/GDSL hydrolase family protein</fullName>
    </recommendedName>
</protein>
<comment type="caution">
    <text evidence="2">The sequence shown here is derived from an EMBL/GenBank/DDBJ whole genome shotgun (WGS) entry which is preliminary data.</text>
</comment>
<evidence type="ECO:0008006" key="4">
    <source>
        <dbReference type="Google" id="ProtNLM"/>
    </source>
</evidence>
<evidence type="ECO:0000313" key="2">
    <source>
        <dbReference type="EMBL" id="MDO1450828.1"/>
    </source>
</evidence>
<dbReference type="Proteomes" id="UP001168528">
    <property type="component" value="Unassembled WGS sequence"/>
</dbReference>
<keyword evidence="3" id="KW-1185">Reference proteome</keyword>
<proteinExistence type="predicted"/>
<sequence>MQTPTYTRAALGTLLLVAAFIAGWETYWRSEGFPVSYNDDGPLWANKRKEIYHSTASAPVIIGASRIKYDVDLATWEKICGQKPVQLALVGTSPRPVLKDLADDVNFKGFVLVDVSEGSFFTPTGSPYEARARERIAFYPKWSLAQQGSFQVNRVLESSFVFLDDRFSLSALLPALPLPKRESIKPSPPAFPRAWTYVNFDRQTFMSQQVIRDTTLLNQVKKVWMWSMSVQKGHGGDTLQTMLDEVKLCIDKIKARGGKVLFVRPPSNGPYREHEKKVFPRERYWDRLLAYTQTAGIHFEDYPDLAHYQCPEWSHLTPEDAIPFTASLIRIMRQKSGWWSSTGLSTPSSFTSTSSTNRF</sequence>
<feature type="region of interest" description="Disordered" evidence="1">
    <location>
        <begin position="339"/>
        <end position="359"/>
    </location>
</feature>
<dbReference type="RefSeq" id="WP_302041628.1">
    <property type="nucleotide sequence ID" value="NZ_JAUKPO010000037.1"/>
</dbReference>
<organism evidence="2 3">
    <name type="scientific">Rhodocytophaga aerolata</name>
    <dbReference type="NCBI Taxonomy" id="455078"/>
    <lineage>
        <taxon>Bacteria</taxon>
        <taxon>Pseudomonadati</taxon>
        <taxon>Bacteroidota</taxon>
        <taxon>Cytophagia</taxon>
        <taxon>Cytophagales</taxon>
        <taxon>Rhodocytophagaceae</taxon>
        <taxon>Rhodocytophaga</taxon>
    </lineage>
</organism>
<accession>A0ABT8RFE7</accession>
<name>A0ABT8RFE7_9BACT</name>
<evidence type="ECO:0000256" key="1">
    <source>
        <dbReference type="SAM" id="MobiDB-lite"/>
    </source>
</evidence>
<reference evidence="2" key="1">
    <citation type="submission" date="2023-07" db="EMBL/GenBank/DDBJ databases">
        <title>The genome sequence of Rhodocytophaga aerolata KACC 12507.</title>
        <authorList>
            <person name="Zhang X."/>
        </authorList>
    </citation>
    <scope>NUCLEOTIDE SEQUENCE</scope>
    <source>
        <strain evidence="2">KACC 12507</strain>
    </source>
</reference>
<gene>
    <name evidence="2" type="ORF">Q0590_31430</name>
</gene>
<evidence type="ECO:0000313" key="3">
    <source>
        <dbReference type="Proteomes" id="UP001168528"/>
    </source>
</evidence>